<dbReference type="Gene3D" id="3.40.630.30">
    <property type="match status" value="1"/>
</dbReference>
<organism evidence="1 2">
    <name type="scientific">Streptomyces pactum</name>
    <dbReference type="NCBI Taxonomy" id="68249"/>
    <lineage>
        <taxon>Bacteria</taxon>
        <taxon>Bacillati</taxon>
        <taxon>Actinomycetota</taxon>
        <taxon>Actinomycetes</taxon>
        <taxon>Kitasatosporales</taxon>
        <taxon>Streptomycetaceae</taxon>
        <taxon>Streptomyces</taxon>
    </lineage>
</organism>
<reference evidence="1 2" key="1">
    <citation type="submission" date="2020-09" db="EMBL/GenBank/DDBJ databases">
        <title>Biosynthesis of the nuclear factor of activated T cells inhibitor NFAT-133 and its congeners in Streptomyces pactum.</title>
        <authorList>
            <person name="Zhou W."/>
            <person name="Posri P."/>
            <person name="Abugrain M.E."/>
            <person name="Weisberg A.J."/>
            <person name="Chang J.H."/>
            <person name="Mahmud T."/>
        </authorList>
    </citation>
    <scope>NUCLEOTIDE SEQUENCE [LARGE SCALE GENOMIC DNA]</scope>
    <source>
        <strain evidence="1 2">ATCC 27456</strain>
    </source>
</reference>
<proteinExistence type="predicted"/>
<dbReference type="EMBL" id="JACYXC010000001">
    <property type="protein sequence ID" value="MBH5334127.1"/>
    <property type="molecule type" value="Genomic_DNA"/>
</dbReference>
<dbReference type="SUPFAM" id="SSF55729">
    <property type="entry name" value="Acyl-CoA N-acyltransferases (Nat)"/>
    <property type="match status" value="1"/>
</dbReference>
<protein>
    <recommendedName>
        <fullName evidence="3">GNAT family N-acetyltransferase</fullName>
    </recommendedName>
</protein>
<dbReference type="Proteomes" id="UP000807371">
    <property type="component" value="Unassembled WGS sequence"/>
</dbReference>
<evidence type="ECO:0000313" key="1">
    <source>
        <dbReference type="EMBL" id="MBH5334127.1"/>
    </source>
</evidence>
<gene>
    <name evidence="1" type="ORF">IHE55_04645</name>
</gene>
<keyword evidence="2" id="KW-1185">Reference proteome</keyword>
<evidence type="ECO:0008006" key="3">
    <source>
        <dbReference type="Google" id="ProtNLM"/>
    </source>
</evidence>
<accession>A0ABS0NG48</accession>
<name>A0ABS0NG48_9ACTN</name>
<dbReference type="InterPro" id="IPR016181">
    <property type="entry name" value="Acyl_CoA_acyltransferase"/>
</dbReference>
<sequence length="92" mass="9617">MALVDGAVAAYSAVYRDGGRRVSVRTGVLPGERGRELAELTTAHALHRAAAAGCAEVFVGHDADDTALLDAARSLGLRPAAAGWRYVRELTV</sequence>
<evidence type="ECO:0000313" key="2">
    <source>
        <dbReference type="Proteomes" id="UP000807371"/>
    </source>
</evidence>
<comment type="caution">
    <text evidence="1">The sequence shown here is derived from an EMBL/GenBank/DDBJ whole genome shotgun (WGS) entry which is preliminary data.</text>
</comment>